<dbReference type="RefSeq" id="XP_041562218.1">
    <property type="nucleotide sequence ID" value="XM_041696604.1"/>
</dbReference>
<dbReference type="OrthoDB" id="2520703at2759"/>
<evidence type="ECO:0000313" key="4">
    <source>
        <dbReference type="Proteomes" id="UP000654913"/>
    </source>
</evidence>
<feature type="domain" description="Leucine-rich repeat" evidence="2">
    <location>
        <begin position="261"/>
        <end position="409"/>
    </location>
</feature>
<reference evidence="3" key="2">
    <citation type="submission" date="2021-02" db="EMBL/GenBank/DDBJ databases">
        <title>Aspergillus puulaauensis MK2 genome sequence.</title>
        <authorList>
            <person name="Futagami T."/>
            <person name="Mori K."/>
            <person name="Kadooka C."/>
            <person name="Tanaka T."/>
        </authorList>
    </citation>
    <scope>NUCLEOTIDE SEQUENCE</scope>
    <source>
        <strain evidence="3">MK2</strain>
    </source>
</reference>
<dbReference type="GeneID" id="64980029"/>
<name>A0A7R7XYW2_9EURO</name>
<evidence type="ECO:0000259" key="2">
    <source>
        <dbReference type="Pfam" id="PF24969"/>
    </source>
</evidence>
<feature type="region of interest" description="Disordered" evidence="1">
    <location>
        <begin position="225"/>
        <end position="259"/>
    </location>
</feature>
<feature type="compositionally biased region" description="Basic and acidic residues" evidence="1">
    <location>
        <begin position="237"/>
        <end position="259"/>
    </location>
</feature>
<dbReference type="EMBL" id="AP024450">
    <property type="protein sequence ID" value="BCS30032.1"/>
    <property type="molecule type" value="Genomic_DNA"/>
</dbReference>
<evidence type="ECO:0000256" key="1">
    <source>
        <dbReference type="SAM" id="MobiDB-lite"/>
    </source>
</evidence>
<dbReference type="Pfam" id="PF24969">
    <property type="entry name" value="LRR_15"/>
    <property type="match status" value="1"/>
</dbReference>
<protein>
    <recommendedName>
        <fullName evidence="2">Leucine-rich repeat domain-containing protein</fullName>
    </recommendedName>
</protein>
<organism evidence="3 4">
    <name type="scientific">Aspergillus puulaauensis</name>
    <dbReference type="NCBI Taxonomy" id="1220207"/>
    <lineage>
        <taxon>Eukaryota</taxon>
        <taxon>Fungi</taxon>
        <taxon>Dikarya</taxon>
        <taxon>Ascomycota</taxon>
        <taxon>Pezizomycotina</taxon>
        <taxon>Eurotiomycetes</taxon>
        <taxon>Eurotiomycetidae</taxon>
        <taxon>Eurotiales</taxon>
        <taxon>Aspergillaceae</taxon>
        <taxon>Aspergillus</taxon>
    </lineage>
</organism>
<dbReference type="KEGG" id="apuu:APUU_80335S"/>
<dbReference type="InterPro" id="IPR056867">
    <property type="entry name" value="LRR_15"/>
</dbReference>
<dbReference type="Proteomes" id="UP000654913">
    <property type="component" value="Chromosome 8"/>
</dbReference>
<gene>
    <name evidence="3" type="ORF">APUU_80335S</name>
</gene>
<feature type="compositionally biased region" description="Acidic residues" evidence="1">
    <location>
        <begin position="227"/>
        <end position="236"/>
    </location>
</feature>
<proteinExistence type="predicted"/>
<dbReference type="AlphaFoldDB" id="A0A7R7XYW2"/>
<reference evidence="3" key="1">
    <citation type="submission" date="2021-01" db="EMBL/GenBank/DDBJ databases">
        <authorList>
            <consortium name="Aspergillus puulaauensis MK2 genome sequencing consortium"/>
            <person name="Kazuki M."/>
            <person name="Futagami T."/>
        </authorList>
    </citation>
    <scope>NUCLEOTIDE SEQUENCE</scope>
    <source>
        <strain evidence="3">MK2</strain>
    </source>
</reference>
<keyword evidence="4" id="KW-1185">Reference proteome</keyword>
<evidence type="ECO:0000313" key="3">
    <source>
        <dbReference type="EMBL" id="BCS30032.1"/>
    </source>
</evidence>
<accession>A0A7R7XYW2</accession>
<sequence length="487" mass="54701">MGAMDALNSDILLLVGDYLDSHNDRYNATFVNRRFNGLFPRSLYRSAALKNRSQVQSFLKAILLRPDLAGVVRSLDFSDWQFQQGHDLTEPELSLFIAWAAAIAHSEAESSQWEKDLRSGVDEAWLALLLSSVHNVRQLKLVYPSLPTEPRGYPYLDRVFERATARQKPFDASPGFHRLGEVSLRQVTGPDDDQGTFSPSQVMPFLQMPLLQTLAVDSLIEYRPDADSEEQAGDETAEQKPEKEDSKEDSKKDSKEDSNVRSYVSEITLTASNGARGMDELIAFCPSLKSLKYQHSDARLLADGFQPSAFNQSLSRNKNTLETIWLDNLGEHLPFTINGLNESHDEWFGSFADFTVLKDLRIRLPNLLDVQYQMEPSLPLTEVLPSSIESLYIEGCKEHSLSMLTRQVKAVLEARKTRFKALQCLHIEGVFHDDDEDADTSGDGGGTGGGRVIKPRVYEMVEPLQEDCAAAGVQLFLRDRMCLQTMD</sequence>